<dbReference type="Pfam" id="PF02599">
    <property type="entry name" value="CsrA"/>
    <property type="match status" value="1"/>
</dbReference>
<dbReference type="AlphaFoldDB" id="A0A5C5ZZ40"/>
<dbReference type="GO" id="GO:0005829">
    <property type="term" value="C:cytosol"/>
    <property type="evidence" value="ECO:0007669"/>
    <property type="project" value="TreeGrafter"/>
</dbReference>
<dbReference type="InterPro" id="IPR036107">
    <property type="entry name" value="CsrA_sf"/>
</dbReference>
<organism evidence="5 6">
    <name type="scientific">Stieleria varia</name>
    <dbReference type="NCBI Taxonomy" id="2528005"/>
    <lineage>
        <taxon>Bacteria</taxon>
        <taxon>Pseudomonadati</taxon>
        <taxon>Planctomycetota</taxon>
        <taxon>Planctomycetia</taxon>
        <taxon>Pirellulales</taxon>
        <taxon>Pirellulaceae</taxon>
        <taxon>Stieleria</taxon>
    </lineage>
</organism>
<dbReference type="OrthoDB" id="289081at2"/>
<keyword evidence="1 4" id="KW-0963">Cytoplasm</keyword>
<keyword evidence="4" id="KW-0678">Repressor</keyword>
<dbReference type="SUPFAM" id="SSF117130">
    <property type="entry name" value="CsrA-like"/>
    <property type="match status" value="1"/>
</dbReference>
<sequence length="63" mass="6955">MLVLSRKSGERLHIGDDVIVTLTKIAGNRVAIGIEAPREVAIRRGELAETNRESETSRELNGR</sequence>
<keyword evidence="6" id="KW-1185">Reference proteome</keyword>
<dbReference type="GO" id="GO:0045947">
    <property type="term" value="P:negative regulation of translational initiation"/>
    <property type="evidence" value="ECO:0007669"/>
    <property type="project" value="UniProtKB-UniRule"/>
</dbReference>
<dbReference type="InterPro" id="IPR003751">
    <property type="entry name" value="CsrA"/>
</dbReference>
<name>A0A5C5ZZ40_9BACT</name>
<keyword evidence="2 4" id="KW-0810">Translation regulation</keyword>
<comment type="subcellular location">
    <subcellularLocation>
        <location evidence="4">Cytoplasm</location>
    </subcellularLocation>
</comment>
<dbReference type="Proteomes" id="UP000320176">
    <property type="component" value="Unassembled WGS sequence"/>
</dbReference>
<evidence type="ECO:0000256" key="1">
    <source>
        <dbReference type="ARBA" id="ARBA00022490"/>
    </source>
</evidence>
<gene>
    <name evidence="4" type="primary">csrA</name>
    <name evidence="5" type="ORF">Pla52n_63000</name>
</gene>
<dbReference type="HAMAP" id="MF_00167">
    <property type="entry name" value="CsrA"/>
    <property type="match status" value="1"/>
</dbReference>
<dbReference type="GO" id="GO:0006402">
    <property type="term" value="P:mRNA catabolic process"/>
    <property type="evidence" value="ECO:0007669"/>
    <property type="project" value="InterPro"/>
</dbReference>
<comment type="similarity">
    <text evidence="4">Belongs to the CsrA/RsmA family.</text>
</comment>
<keyword evidence="3 4" id="KW-0694">RNA-binding</keyword>
<comment type="caution">
    <text evidence="5">The sequence shown here is derived from an EMBL/GenBank/DDBJ whole genome shotgun (WGS) entry which is preliminary data.</text>
</comment>
<accession>A0A5C5ZZ40</accession>
<reference evidence="5 6" key="1">
    <citation type="submission" date="2019-02" db="EMBL/GenBank/DDBJ databases">
        <title>Deep-cultivation of Planctomycetes and their phenomic and genomic characterization uncovers novel biology.</title>
        <authorList>
            <person name="Wiegand S."/>
            <person name="Jogler M."/>
            <person name="Boedeker C."/>
            <person name="Pinto D."/>
            <person name="Vollmers J."/>
            <person name="Rivas-Marin E."/>
            <person name="Kohn T."/>
            <person name="Peeters S.H."/>
            <person name="Heuer A."/>
            <person name="Rast P."/>
            <person name="Oberbeckmann S."/>
            <person name="Bunk B."/>
            <person name="Jeske O."/>
            <person name="Meyerdierks A."/>
            <person name="Storesund J.E."/>
            <person name="Kallscheuer N."/>
            <person name="Luecker S."/>
            <person name="Lage O.M."/>
            <person name="Pohl T."/>
            <person name="Merkel B.J."/>
            <person name="Hornburger P."/>
            <person name="Mueller R.-W."/>
            <person name="Bruemmer F."/>
            <person name="Labrenz M."/>
            <person name="Spormann A.M."/>
            <person name="Op Den Camp H."/>
            <person name="Overmann J."/>
            <person name="Amann R."/>
            <person name="Jetten M.S.M."/>
            <person name="Mascher T."/>
            <person name="Medema M.H."/>
            <person name="Devos D.P."/>
            <person name="Kaster A.-K."/>
            <person name="Ovreas L."/>
            <person name="Rohde M."/>
            <person name="Galperin M.Y."/>
            <person name="Jogler C."/>
        </authorList>
    </citation>
    <scope>NUCLEOTIDE SEQUENCE [LARGE SCALE GENOMIC DNA]</scope>
    <source>
        <strain evidence="5 6">Pla52n</strain>
    </source>
</reference>
<dbReference type="GO" id="GO:0006109">
    <property type="term" value="P:regulation of carbohydrate metabolic process"/>
    <property type="evidence" value="ECO:0007669"/>
    <property type="project" value="InterPro"/>
</dbReference>
<dbReference type="GO" id="GO:0048027">
    <property type="term" value="F:mRNA 5'-UTR binding"/>
    <property type="evidence" value="ECO:0007669"/>
    <property type="project" value="UniProtKB-UniRule"/>
</dbReference>
<comment type="subunit">
    <text evidence="4">Homodimer; the beta-strands of each monomer intercalate to form a hydrophobic core, while the alpha-helices form wings that extend away from the core.</text>
</comment>
<protein>
    <recommendedName>
        <fullName evidence="4">Translational regulator CsrA</fullName>
    </recommendedName>
</protein>
<evidence type="ECO:0000313" key="5">
    <source>
        <dbReference type="EMBL" id="TWT92426.1"/>
    </source>
</evidence>
<evidence type="ECO:0000256" key="2">
    <source>
        <dbReference type="ARBA" id="ARBA00022845"/>
    </source>
</evidence>
<evidence type="ECO:0000256" key="3">
    <source>
        <dbReference type="ARBA" id="ARBA00022884"/>
    </source>
</evidence>
<evidence type="ECO:0000256" key="4">
    <source>
        <dbReference type="HAMAP-Rule" id="MF_00167"/>
    </source>
</evidence>
<dbReference type="Gene3D" id="2.60.40.4380">
    <property type="entry name" value="Translational regulator CsrA"/>
    <property type="match status" value="1"/>
</dbReference>
<dbReference type="RefSeq" id="WP_146523212.1">
    <property type="nucleotide sequence ID" value="NZ_CP151726.1"/>
</dbReference>
<dbReference type="EMBL" id="SJPN01000011">
    <property type="protein sequence ID" value="TWT92426.1"/>
    <property type="molecule type" value="Genomic_DNA"/>
</dbReference>
<dbReference type="GO" id="GO:1902208">
    <property type="term" value="P:regulation of bacterial-type flagellum assembly"/>
    <property type="evidence" value="ECO:0007669"/>
    <property type="project" value="UniProtKB-UniRule"/>
</dbReference>
<keyword evidence="4" id="KW-1005">Bacterial flagellum biogenesis</keyword>
<comment type="function">
    <text evidence="4">A translational regulator that binds mRNA to regulate translation initiation and/or mRNA stability. Usually binds in the 5'-UTR at or near the Shine-Dalgarno sequence preventing ribosome-binding, thus repressing translation. Its main target seems to be the major flagellin gene, while its function is anatagonized by FliW.</text>
</comment>
<proteinExistence type="inferred from homology"/>
<dbReference type="GO" id="GO:0044781">
    <property type="term" value="P:bacterial-type flagellum organization"/>
    <property type="evidence" value="ECO:0007669"/>
    <property type="project" value="UniProtKB-KW"/>
</dbReference>
<dbReference type="PANTHER" id="PTHR34984:SF1">
    <property type="entry name" value="CARBON STORAGE REGULATOR"/>
    <property type="match status" value="1"/>
</dbReference>
<dbReference type="PANTHER" id="PTHR34984">
    <property type="entry name" value="CARBON STORAGE REGULATOR"/>
    <property type="match status" value="1"/>
</dbReference>
<evidence type="ECO:0000313" key="6">
    <source>
        <dbReference type="Proteomes" id="UP000320176"/>
    </source>
</evidence>